<evidence type="ECO:0000256" key="6">
    <source>
        <dbReference type="ARBA" id="ARBA00023014"/>
    </source>
</evidence>
<keyword evidence="5" id="KW-0408">Iron</keyword>
<dbReference type="InterPro" id="IPR058240">
    <property type="entry name" value="rSAM_sf"/>
</dbReference>
<dbReference type="SFLD" id="SFLDG01094">
    <property type="entry name" value="Uncharacterised_Radical_SAM_Su"/>
    <property type="match status" value="1"/>
</dbReference>
<accession>A0ABN3PK66</accession>
<dbReference type="InterPro" id="IPR034457">
    <property type="entry name" value="Organic_radical-activating"/>
</dbReference>
<evidence type="ECO:0000259" key="7">
    <source>
        <dbReference type="PROSITE" id="PS51918"/>
    </source>
</evidence>
<dbReference type="Proteomes" id="UP001500274">
    <property type="component" value="Unassembled WGS sequence"/>
</dbReference>
<evidence type="ECO:0000256" key="2">
    <source>
        <dbReference type="ARBA" id="ARBA00022485"/>
    </source>
</evidence>
<dbReference type="InterPro" id="IPR007197">
    <property type="entry name" value="rSAM"/>
</dbReference>
<dbReference type="NCBIfam" id="TIGR02495">
    <property type="entry name" value="NrdG2"/>
    <property type="match status" value="1"/>
</dbReference>
<keyword evidence="2" id="KW-0004">4Fe-4S</keyword>
<dbReference type="InterPro" id="IPR012840">
    <property type="entry name" value="NrdG2"/>
</dbReference>
<dbReference type="RefSeq" id="WP_243228148.1">
    <property type="nucleotide sequence ID" value="NZ_BAAARI010000036.1"/>
</dbReference>
<evidence type="ECO:0000256" key="1">
    <source>
        <dbReference type="ARBA" id="ARBA00001966"/>
    </source>
</evidence>
<dbReference type="Pfam" id="PF04055">
    <property type="entry name" value="Radical_SAM"/>
    <property type="match status" value="1"/>
</dbReference>
<evidence type="ECO:0000256" key="4">
    <source>
        <dbReference type="ARBA" id="ARBA00022723"/>
    </source>
</evidence>
<dbReference type="PROSITE" id="PS51918">
    <property type="entry name" value="RADICAL_SAM"/>
    <property type="match status" value="1"/>
</dbReference>
<dbReference type="InterPro" id="IPR013785">
    <property type="entry name" value="Aldolase_TIM"/>
</dbReference>
<evidence type="ECO:0000256" key="3">
    <source>
        <dbReference type="ARBA" id="ARBA00022691"/>
    </source>
</evidence>
<keyword evidence="6" id="KW-0411">Iron-sulfur</keyword>
<dbReference type="SFLD" id="SFLDS00029">
    <property type="entry name" value="Radical_SAM"/>
    <property type="match status" value="1"/>
</dbReference>
<dbReference type="SUPFAM" id="SSF102114">
    <property type="entry name" value="Radical SAM enzymes"/>
    <property type="match status" value="1"/>
</dbReference>
<protein>
    <submittedName>
        <fullName evidence="8">Anaerobic ribonucleoside-triphosphate reductase activating protein</fullName>
    </submittedName>
</protein>
<sequence length="244" mass="26534">MIPAAIDPATLRIAGLTRLSTVDWPDKLVATVFLQGCPWDCFYCHNPALRAPRAPAAMSWRTLWTFLKKRRGLLDGVVFSGGEPTMQPALPAAIAAVRQLGFAVGLHTAGIYPAALVRILPHVDWVGLDIKTSKRLYEKVTGYSNSAERSWGSLSVVLAESAARAGTTRPLDYEVRTTVHPEAADAAELAVLGHRLADAGVTCWALQRFRSEGTRVPLPRVGEASYEVSLDTVPGERFARFAVR</sequence>
<comment type="caution">
    <text evidence="8">The sequence shown here is derived from an EMBL/GenBank/DDBJ whole genome shotgun (WGS) entry which is preliminary data.</text>
</comment>
<dbReference type="CDD" id="cd01335">
    <property type="entry name" value="Radical_SAM"/>
    <property type="match status" value="1"/>
</dbReference>
<keyword evidence="4" id="KW-0479">Metal-binding</keyword>
<dbReference type="PANTHER" id="PTHR30352">
    <property type="entry name" value="PYRUVATE FORMATE-LYASE-ACTIVATING ENZYME"/>
    <property type="match status" value="1"/>
</dbReference>
<evidence type="ECO:0000313" key="8">
    <source>
        <dbReference type="EMBL" id="GAA2588524.1"/>
    </source>
</evidence>
<dbReference type="PANTHER" id="PTHR30352:SF13">
    <property type="entry name" value="GLYCYL-RADICAL ENZYME ACTIVATING ENZYME YJJW-RELATED"/>
    <property type="match status" value="1"/>
</dbReference>
<evidence type="ECO:0000256" key="5">
    <source>
        <dbReference type="ARBA" id="ARBA00023004"/>
    </source>
</evidence>
<keyword evidence="3" id="KW-0949">S-adenosyl-L-methionine</keyword>
<dbReference type="EMBL" id="BAAARI010000036">
    <property type="protein sequence ID" value="GAA2588524.1"/>
    <property type="molecule type" value="Genomic_DNA"/>
</dbReference>
<reference evidence="8 9" key="1">
    <citation type="journal article" date="2019" name="Int. J. Syst. Evol. Microbiol.">
        <title>The Global Catalogue of Microorganisms (GCM) 10K type strain sequencing project: providing services to taxonomists for standard genome sequencing and annotation.</title>
        <authorList>
            <consortium name="The Broad Institute Genomics Platform"/>
            <consortium name="The Broad Institute Genome Sequencing Center for Infectious Disease"/>
            <person name="Wu L."/>
            <person name="Ma J."/>
        </authorList>
    </citation>
    <scope>NUCLEOTIDE SEQUENCE [LARGE SCALE GENOMIC DNA]</scope>
    <source>
        <strain evidence="8 9">JCM 16365</strain>
    </source>
</reference>
<organism evidence="8 9">
    <name type="scientific">Microbacterium binotii</name>
    <dbReference type="NCBI Taxonomy" id="462710"/>
    <lineage>
        <taxon>Bacteria</taxon>
        <taxon>Bacillati</taxon>
        <taxon>Actinomycetota</taxon>
        <taxon>Actinomycetes</taxon>
        <taxon>Micrococcales</taxon>
        <taxon>Microbacteriaceae</taxon>
        <taxon>Microbacterium</taxon>
    </lineage>
</organism>
<evidence type="ECO:0000313" key="9">
    <source>
        <dbReference type="Proteomes" id="UP001500274"/>
    </source>
</evidence>
<comment type="cofactor">
    <cofactor evidence="1">
        <name>[4Fe-4S] cluster</name>
        <dbReference type="ChEBI" id="CHEBI:49883"/>
    </cofactor>
</comment>
<feature type="domain" description="Radical SAM core" evidence="7">
    <location>
        <begin position="24"/>
        <end position="239"/>
    </location>
</feature>
<name>A0ABN3PK66_9MICO</name>
<dbReference type="Gene3D" id="3.20.20.70">
    <property type="entry name" value="Aldolase class I"/>
    <property type="match status" value="1"/>
</dbReference>
<gene>
    <name evidence="8" type="ORF">GCM10009862_28670</name>
</gene>
<proteinExistence type="predicted"/>
<keyword evidence="9" id="KW-1185">Reference proteome</keyword>